<proteinExistence type="predicted"/>
<keyword evidence="2" id="KW-1185">Reference proteome</keyword>
<gene>
    <name evidence="1" type="ORF">OXX778_LOCUS6214</name>
</gene>
<evidence type="ECO:0000313" key="2">
    <source>
        <dbReference type="Proteomes" id="UP000663879"/>
    </source>
</evidence>
<accession>A0A813S976</accession>
<evidence type="ECO:0000313" key="1">
    <source>
        <dbReference type="EMBL" id="CAF0795964.1"/>
    </source>
</evidence>
<protein>
    <recommendedName>
        <fullName evidence="3">N-formylglutamate amidohydrolase</fullName>
    </recommendedName>
</protein>
<organism evidence="1 2">
    <name type="scientific">Brachionus calyciflorus</name>
    <dbReference type="NCBI Taxonomy" id="104777"/>
    <lineage>
        <taxon>Eukaryota</taxon>
        <taxon>Metazoa</taxon>
        <taxon>Spiralia</taxon>
        <taxon>Gnathifera</taxon>
        <taxon>Rotifera</taxon>
        <taxon>Eurotatoria</taxon>
        <taxon>Monogononta</taxon>
        <taxon>Pseudotrocha</taxon>
        <taxon>Ploima</taxon>
        <taxon>Brachionidae</taxon>
        <taxon>Brachionus</taxon>
    </lineage>
</organism>
<dbReference type="EMBL" id="CAJNOC010000722">
    <property type="protein sequence ID" value="CAF0795964.1"/>
    <property type="molecule type" value="Genomic_DNA"/>
</dbReference>
<name>A0A813S976_9BILA</name>
<evidence type="ECO:0008006" key="3">
    <source>
        <dbReference type="Google" id="ProtNLM"/>
    </source>
</evidence>
<dbReference type="Gene3D" id="3.40.630.40">
    <property type="entry name" value="Zn-dependent exopeptidases"/>
    <property type="match status" value="1"/>
</dbReference>
<reference evidence="1" key="1">
    <citation type="submission" date="2021-02" db="EMBL/GenBank/DDBJ databases">
        <authorList>
            <person name="Nowell W R."/>
        </authorList>
    </citation>
    <scope>NUCLEOTIDE SEQUENCE</scope>
    <source>
        <strain evidence="1">Ploen Becks lab</strain>
    </source>
</reference>
<sequence>MLTSSASNSKSSSIIYGYKNYTELELGDVNILISVPHDGYLRPTDIPNRENDRNGNLKSDKSTRKFANFLQEELKNLFLKYRGIKANPFVIINNLHRIKMDPNRDLINCCFSKNHEAFTAYTDYHSMIDIYYKKNFIHKNNFEQGLILDIHGNSHSEQWVELGYLIKSVEFDTEKLSDNTKSSINSLKSKSLFSLDELIRGENVSLGSMIQNRAGCKVVPSPKYKSPSNGSYYSGGFITEQHGSFYEKSNRLNCIQIELPAWMRTDKYIEFSSKQIAKAVFDFYQTHSLESFNI</sequence>
<dbReference type="OrthoDB" id="71260at2759"/>
<dbReference type="AlphaFoldDB" id="A0A813S976"/>
<comment type="caution">
    <text evidence="1">The sequence shown here is derived from an EMBL/GenBank/DDBJ whole genome shotgun (WGS) entry which is preliminary data.</text>
</comment>
<dbReference type="Proteomes" id="UP000663879">
    <property type="component" value="Unassembled WGS sequence"/>
</dbReference>